<proteinExistence type="predicted"/>
<evidence type="ECO:0000313" key="2">
    <source>
        <dbReference type="Proteomes" id="UP000199574"/>
    </source>
</evidence>
<name>A0ABY0TXS2_9FLAO</name>
<dbReference type="Proteomes" id="UP000199574">
    <property type="component" value="Chromosome I"/>
</dbReference>
<organism evidence="1 2">
    <name type="scientific">Maribacter dokdonensis</name>
    <dbReference type="NCBI Taxonomy" id="320912"/>
    <lineage>
        <taxon>Bacteria</taxon>
        <taxon>Pseudomonadati</taxon>
        <taxon>Bacteroidota</taxon>
        <taxon>Flavobacteriia</taxon>
        <taxon>Flavobacteriales</taxon>
        <taxon>Flavobacteriaceae</taxon>
        <taxon>Maribacter</taxon>
    </lineage>
</organism>
<reference evidence="1 2" key="1">
    <citation type="submission" date="2016-10" db="EMBL/GenBank/DDBJ databases">
        <authorList>
            <person name="Varghese N."/>
            <person name="Submissions S."/>
        </authorList>
    </citation>
    <scope>NUCLEOTIDE SEQUENCE [LARGE SCALE GENOMIC DNA]</scope>
    <source>
        <strain evidence="1 2">MAR_2009_60</strain>
    </source>
</reference>
<evidence type="ECO:0000313" key="1">
    <source>
        <dbReference type="EMBL" id="SDR74117.1"/>
    </source>
</evidence>
<accession>A0ABY0TXS2</accession>
<feature type="non-terminal residue" evidence="1">
    <location>
        <position position="1"/>
    </location>
</feature>
<gene>
    <name evidence="1" type="ORF">SAMN05192545_0001</name>
</gene>
<sequence length="25" mass="2888">TQIIIKSAFKSKINEAKIIDPWEKS</sequence>
<keyword evidence="2" id="KW-1185">Reference proteome</keyword>
<dbReference type="EMBL" id="LT629754">
    <property type="protein sequence ID" value="SDR74117.1"/>
    <property type="molecule type" value="Genomic_DNA"/>
</dbReference>
<protein>
    <submittedName>
        <fullName evidence="1">Uncharacterized protein</fullName>
    </submittedName>
</protein>